<evidence type="ECO:0000256" key="4">
    <source>
        <dbReference type="ARBA" id="ARBA00022801"/>
    </source>
</evidence>
<evidence type="ECO:0000313" key="9">
    <source>
        <dbReference type="Proteomes" id="UP000432089"/>
    </source>
</evidence>
<keyword evidence="2" id="KW-1003">Cell membrane</keyword>
<keyword evidence="4" id="KW-0378">Hydrolase</keyword>
<protein>
    <submittedName>
        <fullName evidence="8">Phosphatase PAP2 family protein</fullName>
    </submittedName>
</protein>
<dbReference type="AlphaFoldDB" id="A0A7V7TVI7"/>
<organism evidence="8 9">
    <name type="scientific">Plantimonas leprariae</name>
    <dbReference type="NCBI Taxonomy" id="2615207"/>
    <lineage>
        <taxon>Bacteria</taxon>
        <taxon>Pseudomonadati</taxon>
        <taxon>Pseudomonadota</taxon>
        <taxon>Alphaproteobacteria</taxon>
        <taxon>Hyphomicrobiales</taxon>
        <taxon>Aurantimonadaceae</taxon>
        <taxon>Plantimonas</taxon>
    </lineage>
</organism>
<dbReference type="PANTHER" id="PTHR14969:SF62">
    <property type="entry name" value="DECAPRENYLPHOSPHORYL-5-PHOSPHORIBOSE PHOSPHATASE RV3807C-RELATED"/>
    <property type="match status" value="1"/>
</dbReference>
<dbReference type="Pfam" id="PF01569">
    <property type="entry name" value="PAP2"/>
    <property type="match status" value="1"/>
</dbReference>
<dbReference type="GO" id="GO:0005886">
    <property type="term" value="C:plasma membrane"/>
    <property type="evidence" value="ECO:0007669"/>
    <property type="project" value="UniProtKB-SubCell"/>
</dbReference>
<dbReference type="SMART" id="SM00014">
    <property type="entry name" value="acidPPc"/>
    <property type="match status" value="1"/>
</dbReference>
<evidence type="ECO:0000256" key="1">
    <source>
        <dbReference type="ARBA" id="ARBA00004651"/>
    </source>
</evidence>
<keyword evidence="3" id="KW-0812">Transmembrane</keyword>
<sequence>MWRLLGKATYGCLREKEEHVCVALLYQYGLSSLALGGRRRVHRQERWRRRRQPAEILMSHSNAEPDDLEDLDRQVAERAARRRHHPVIRALGWISEIADQPQLAAVCGVTALVGIVRGDRRLAGTSVLMLAGHGLATFAKSILKRRINRTRPHVAVEEGRYEMGPGRSQNSDDQSFPSGHTASAVAVAGIVSVRYPAAALPASALAVAVSAIQVPRGKHYPGDLAAGLAIGIVSAGLALALGKAARTSVALVAKNGAGVRLRNTGSE</sequence>
<evidence type="ECO:0000256" key="2">
    <source>
        <dbReference type="ARBA" id="ARBA00022475"/>
    </source>
</evidence>
<name>A0A7V7TVI7_9HYPH</name>
<keyword evidence="5" id="KW-1133">Transmembrane helix</keyword>
<dbReference type="InterPro" id="IPR036938">
    <property type="entry name" value="PAP2/HPO_sf"/>
</dbReference>
<comment type="caution">
    <text evidence="8">The sequence shown here is derived from an EMBL/GenBank/DDBJ whole genome shotgun (WGS) entry which is preliminary data.</text>
</comment>
<dbReference type="Proteomes" id="UP000432089">
    <property type="component" value="Unassembled WGS sequence"/>
</dbReference>
<feature type="domain" description="Phosphatidic acid phosphatase type 2/haloperoxidase" evidence="7">
    <location>
        <begin position="126"/>
        <end position="239"/>
    </location>
</feature>
<dbReference type="PANTHER" id="PTHR14969">
    <property type="entry name" value="SPHINGOSINE-1-PHOSPHATE PHOSPHOHYDROLASE"/>
    <property type="match status" value="1"/>
</dbReference>
<evidence type="ECO:0000259" key="7">
    <source>
        <dbReference type="SMART" id="SM00014"/>
    </source>
</evidence>
<accession>A0A7V7TVI7</accession>
<evidence type="ECO:0000313" key="8">
    <source>
        <dbReference type="EMBL" id="KAB0678042.1"/>
    </source>
</evidence>
<evidence type="ECO:0000256" key="6">
    <source>
        <dbReference type="ARBA" id="ARBA00023136"/>
    </source>
</evidence>
<comment type="subcellular location">
    <subcellularLocation>
        <location evidence="1">Cell membrane</location>
        <topology evidence="1">Multi-pass membrane protein</topology>
    </subcellularLocation>
</comment>
<gene>
    <name evidence="8" type="ORF">F6X38_16585</name>
</gene>
<reference evidence="8 9" key="1">
    <citation type="submission" date="2019-09" db="EMBL/GenBank/DDBJ databases">
        <title>YIM 132180 draft genome.</title>
        <authorList>
            <person name="Zhang K."/>
        </authorList>
    </citation>
    <scope>NUCLEOTIDE SEQUENCE [LARGE SCALE GENOMIC DNA]</scope>
    <source>
        <strain evidence="8 9">YIM 132180</strain>
    </source>
</reference>
<evidence type="ECO:0000256" key="3">
    <source>
        <dbReference type="ARBA" id="ARBA00022692"/>
    </source>
</evidence>
<keyword evidence="6" id="KW-0472">Membrane</keyword>
<dbReference type="GO" id="GO:0016787">
    <property type="term" value="F:hydrolase activity"/>
    <property type="evidence" value="ECO:0007669"/>
    <property type="project" value="UniProtKB-KW"/>
</dbReference>
<dbReference type="EMBL" id="VZDO01000014">
    <property type="protein sequence ID" value="KAB0678042.1"/>
    <property type="molecule type" value="Genomic_DNA"/>
</dbReference>
<evidence type="ECO:0000256" key="5">
    <source>
        <dbReference type="ARBA" id="ARBA00022989"/>
    </source>
</evidence>
<keyword evidence="9" id="KW-1185">Reference proteome</keyword>
<proteinExistence type="predicted"/>
<dbReference type="Gene3D" id="1.20.144.10">
    <property type="entry name" value="Phosphatidic acid phosphatase type 2/haloperoxidase"/>
    <property type="match status" value="1"/>
</dbReference>
<dbReference type="InterPro" id="IPR000326">
    <property type="entry name" value="PAP2/HPO"/>
</dbReference>
<dbReference type="SUPFAM" id="SSF48317">
    <property type="entry name" value="Acid phosphatase/Vanadium-dependent haloperoxidase"/>
    <property type="match status" value="1"/>
</dbReference>